<dbReference type="GO" id="GO:0045127">
    <property type="term" value="F:N-acetylglucosamine kinase activity"/>
    <property type="evidence" value="ECO:0007669"/>
    <property type="project" value="InterPro"/>
</dbReference>
<dbReference type="InterPro" id="IPR002731">
    <property type="entry name" value="ATPase_BadF"/>
</dbReference>
<comment type="caution">
    <text evidence="2">The sequence shown here is derived from an EMBL/GenBank/DDBJ whole genome shotgun (WGS) entry which is preliminary data.</text>
</comment>
<dbReference type="CDD" id="cd24007">
    <property type="entry name" value="ASKHA_NBD_eukNAGK-like"/>
    <property type="match status" value="1"/>
</dbReference>
<evidence type="ECO:0000313" key="3">
    <source>
        <dbReference type="Proteomes" id="UP000540014"/>
    </source>
</evidence>
<dbReference type="AlphaFoldDB" id="A0A7X9NG24"/>
<dbReference type="SUPFAM" id="SSF53067">
    <property type="entry name" value="Actin-like ATPase domain"/>
    <property type="match status" value="2"/>
</dbReference>
<accession>A0A7X9NG24</accession>
<dbReference type="PANTHER" id="PTHR12862:SF0">
    <property type="entry name" value="N-ACETYL-D-GLUCOSAMINE KINASE"/>
    <property type="match status" value="1"/>
</dbReference>
<organism evidence="2 3">
    <name type="scientific">Faecalicoccus pleomorphus</name>
    <dbReference type="NCBI Taxonomy" id="1323"/>
    <lineage>
        <taxon>Bacteria</taxon>
        <taxon>Bacillati</taxon>
        <taxon>Bacillota</taxon>
        <taxon>Erysipelotrichia</taxon>
        <taxon>Erysipelotrichales</taxon>
        <taxon>Erysipelotrichaceae</taxon>
        <taxon>Faecalicoccus</taxon>
    </lineage>
</organism>
<gene>
    <name evidence="2" type="ORF">HF861_01500</name>
</gene>
<dbReference type="Proteomes" id="UP000540014">
    <property type="component" value="Unassembled WGS sequence"/>
</dbReference>
<proteinExistence type="predicted"/>
<evidence type="ECO:0000313" key="2">
    <source>
        <dbReference type="EMBL" id="NME43563.1"/>
    </source>
</evidence>
<protein>
    <submittedName>
        <fullName evidence="2">ATPase</fullName>
    </submittedName>
</protein>
<dbReference type="RefSeq" id="WP_168964598.1">
    <property type="nucleotide sequence ID" value="NZ_JABAFR010000002.1"/>
</dbReference>
<sequence>MNNYFLGVDGGGTKTKFLVCDQEGHILSSSIQSTCHYLQCGFSGITEILNLGVKECCEKANIQPSMITNAFIACAGYGDIPEDSKQIYESVKRACKNMAFQVGNDTDNAIAGSLCGQDGIHVISGTGSIGILKENDTYTRCGGWHHIFGGDEGSAYWISCKLIQEFTKQSDGRHKKDSLYQYVKESLHLSKDSDILRLTVEDWNFDRKKVASLSKLVYDLAKSGNSSAQDIFTQAAQELAEIYITLQSLSKSESTLASYSGGVFNAKEFVLLPLKKILSTHDIRLSDPIFSPDIGSLILSFQNHVILNNSIKQNLEIFKP</sequence>
<evidence type="ECO:0000259" key="1">
    <source>
        <dbReference type="Pfam" id="PF01869"/>
    </source>
</evidence>
<dbReference type="InterPro" id="IPR039758">
    <property type="entry name" value="NAGK-like"/>
</dbReference>
<dbReference type="EMBL" id="JABAFR010000002">
    <property type="protein sequence ID" value="NME43563.1"/>
    <property type="molecule type" value="Genomic_DNA"/>
</dbReference>
<dbReference type="Gene3D" id="3.30.420.40">
    <property type="match status" value="2"/>
</dbReference>
<feature type="domain" description="ATPase BadF/BadG/BcrA/BcrD type" evidence="1">
    <location>
        <begin position="6"/>
        <end position="270"/>
    </location>
</feature>
<name>A0A7X9NG24_9FIRM</name>
<dbReference type="PANTHER" id="PTHR12862">
    <property type="entry name" value="BADF TYPE ATPASE DOMAIN-CONTAINING PROTEIN"/>
    <property type="match status" value="1"/>
</dbReference>
<dbReference type="Pfam" id="PF01869">
    <property type="entry name" value="BcrAD_BadFG"/>
    <property type="match status" value="1"/>
</dbReference>
<reference evidence="2 3" key="1">
    <citation type="submission" date="2020-04" db="EMBL/GenBank/DDBJ databases">
        <authorList>
            <person name="Hitch T.C.A."/>
            <person name="Wylensek D."/>
            <person name="Clavel T."/>
        </authorList>
    </citation>
    <scope>NUCLEOTIDE SEQUENCE [LARGE SCALE GENOMIC DNA]</scope>
    <source>
        <strain evidence="2 3">BSM-383-APC-22F</strain>
    </source>
</reference>
<dbReference type="InterPro" id="IPR043129">
    <property type="entry name" value="ATPase_NBD"/>
</dbReference>